<keyword evidence="3" id="KW-1185">Reference proteome</keyword>
<keyword evidence="1" id="KW-0472">Membrane</keyword>
<name>A0A8R1IN52_CAEJA</name>
<keyword evidence="1" id="KW-0812">Transmembrane</keyword>
<organism evidence="2 3">
    <name type="scientific">Caenorhabditis japonica</name>
    <dbReference type="NCBI Taxonomy" id="281687"/>
    <lineage>
        <taxon>Eukaryota</taxon>
        <taxon>Metazoa</taxon>
        <taxon>Ecdysozoa</taxon>
        <taxon>Nematoda</taxon>
        <taxon>Chromadorea</taxon>
        <taxon>Rhabditida</taxon>
        <taxon>Rhabditina</taxon>
        <taxon>Rhabditomorpha</taxon>
        <taxon>Rhabditoidea</taxon>
        <taxon>Rhabditidae</taxon>
        <taxon>Peloderinae</taxon>
        <taxon>Caenorhabditis</taxon>
    </lineage>
</organism>
<evidence type="ECO:0000313" key="2">
    <source>
        <dbReference type="EnsemblMetazoa" id="CJA34927.1"/>
    </source>
</evidence>
<accession>A0A8R1IN52</accession>
<feature type="transmembrane region" description="Helical" evidence="1">
    <location>
        <begin position="42"/>
        <end position="64"/>
    </location>
</feature>
<dbReference type="AlphaFoldDB" id="A0A8R1IN52"/>
<sequence>MLVVLRAGDFSQTCEKTRWATCFEVLGHCLVRSQEQTNGDNTWPLCILCSLSPHLLLLLIRLLFQRLFVTK</sequence>
<protein>
    <submittedName>
        <fullName evidence="2">Uncharacterized protein</fullName>
    </submittedName>
</protein>
<dbReference type="EnsemblMetazoa" id="CJA34927.1">
    <property type="protein sequence ID" value="CJA34927.1"/>
    <property type="gene ID" value="WBGene00210774"/>
</dbReference>
<reference evidence="3" key="1">
    <citation type="submission" date="2010-08" db="EMBL/GenBank/DDBJ databases">
        <authorList>
            <consortium name="Caenorhabditis japonica Sequencing Consortium"/>
            <person name="Wilson R.K."/>
        </authorList>
    </citation>
    <scope>NUCLEOTIDE SEQUENCE [LARGE SCALE GENOMIC DNA]</scope>
    <source>
        <strain evidence="3">DF5081</strain>
    </source>
</reference>
<keyword evidence="1" id="KW-1133">Transmembrane helix</keyword>
<dbReference type="Proteomes" id="UP000005237">
    <property type="component" value="Unassembled WGS sequence"/>
</dbReference>
<reference evidence="2" key="2">
    <citation type="submission" date="2022-06" db="UniProtKB">
        <authorList>
            <consortium name="EnsemblMetazoa"/>
        </authorList>
    </citation>
    <scope>IDENTIFICATION</scope>
    <source>
        <strain evidence="2">DF5081</strain>
    </source>
</reference>
<evidence type="ECO:0000313" key="3">
    <source>
        <dbReference type="Proteomes" id="UP000005237"/>
    </source>
</evidence>
<evidence type="ECO:0000256" key="1">
    <source>
        <dbReference type="SAM" id="Phobius"/>
    </source>
</evidence>
<proteinExistence type="predicted"/>